<protein>
    <submittedName>
        <fullName evidence="1">Nucleotide-diphospho-sugar transferase</fullName>
    </submittedName>
</protein>
<dbReference type="SUPFAM" id="SSF53448">
    <property type="entry name" value="Nucleotide-diphospho-sugar transferases"/>
    <property type="match status" value="1"/>
</dbReference>
<comment type="caution">
    <text evidence="1">The sequence shown here is derived from an EMBL/GenBank/DDBJ whole genome shotgun (WGS) entry which is preliminary data.</text>
</comment>
<accession>A0A1Y2DDR1</accession>
<proteinExistence type="predicted"/>
<gene>
    <name evidence="1" type="ORF">BCR38DRAFT_449058</name>
</gene>
<dbReference type="EMBL" id="MCFJ01000019">
    <property type="protein sequence ID" value="ORY57423.1"/>
    <property type="molecule type" value="Genomic_DNA"/>
</dbReference>
<dbReference type="PANTHER" id="PTHR11183">
    <property type="entry name" value="GLYCOGENIN SUBFAMILY MEMBER"/>
    <property type="match status" value="1"/>
</dbReference>
<dbReference type="InParanoid" id="A0A1Y2DDR1"/>
<keyword evidence="1" id="KW-0808">Transferase</keyword>
<dbReference type="AlphaFoldDB" id="A0A1Y2DDR1"/>
<dbReference type="OrthoDB" id="2014201at2759"/>
<name>A0A1Y2DDR1_9PEZI</name>
<dbReference type="STRING" id="1141098.A0A1Y2DDR1"/>
<dbReference type="RefSeq" id="XP_040710673.1">
    <property type="nucleotide sequence ID" value="XM_040861262.1"/>
</dbReference>
<dbReference type="InterPro" id="IPR029044">
    <property type="entry name" value="Nucleotide-diphossugar_trans"/>
</dbReference>
<organism evidence="1 2">
    <name type="scientific">Pseudomassariella vexata</name>
    <dbReference type="NCBI Taxonomy" id="1141098"/>
    <lineage>
        <taxon>Eukaryota</taxon>
        <taxon>Fungi</taxon>
        <taxon>Dikarya</taxon>
        <taxon>Ascomycota</taxon>
        <taxon>Pezizomycotina</taxon>
        <taxon>Sordariomycetes</taxon>
        <taxon>Xylariomycetidae</taxon>
        <taxon>Amphisphaeriales</taxon>
        <taxon>Pseudomassariaceae</taxon>
        <taxon>Pseudomassariella</taxon>
    </lineage>
</organism>
<dbReference type="FunCoup" id="A0A1Y2DDR1">
    <property type="interactions" value="12"/>
</dbReference>
<dbReference type="Proteomes" id="UP000193689">
    <property type="component" value="Unassembled WGS sequence"/>
</dbReference>
<keyword evidence="2" id="KW-1185">Reference proteome</keyword>
<dbReference type="InterPro" id="IPR050587">
    <property type="entry name" value="GNT1/Glycosyltrans_8"/>
</dbReference>
<dbReference type="GeneID" id="63777474"/>
<evidence type="ECO:0000313" key="2">
    <source>
        <dbReference type="Proteomes" id="UP000193689"/>
    </source>
</evidence>
<reference evidence="1 2" key="1">
    <citation type="submission" date="2016-07" db="EMBL/GenBank/DDBJ databases">
        <title>Pervasive Adenine N6-methylation of Active Genes in Fungi.</title>
        <authorList>
            <consortium name="DOE Joint Genome Institute"/>
            <person name="Mondo S.J."/>
            <person name="Dannebaum R.O."/>
            <person name="Kuo R.C."/>
            <person name="Labutti K."/>
            <person name="Haridas S."/>
            <person name="Kuo A."/>
            <person name="Salamov A."/>
            <person name="Ahrendt S.R."/>
            <person name="Lipzen A."/>
            <person name="Sullivan W."/>
            <person name="Andreopoulos W.B."/>
            <person name="Clum A."/>
            <person name="Lindquist E."/>
            <person name="Daum C."/>
            <person name="Ramamoorthy G.K."/>
            <person name="Gryganskyi A."/>
            <person name="Culley D."/>
            <person name="Magnuson J.K."/>
            <person name="James T.Y."/>
            <person name="O'Malley M.A."/>
            <person name="Stajich J.E."/>
            <person name="Spatafora J.W."/>
            <person name="Visel A."/>
            <person name="Grigoriev I.V."/>
        </authorList>
    </citation>
    <scope>NUCLEOTIDE SEQUENCE [LARGE SCALE GENOMIC DNA]</scope>
    <source>
        <strain evidence="1 2">CBS 129021</strain>
    </source>
</reference>
<dbReference type="GO" id="GO:0016740">
    <property type="term" value="F:transferase activity"/>
    <property type="evidence" value="ECO:0007669"/>
    <property type="project" value="UniProtKB-KW"/>
</dbReference>
<evidence type="ECO:0000313" key="1">
    <source>
        <dbReference type="EMBL" id="ORY57423.1"/>
    </source>
</evidence>
<dbReference type="Gene3D" id="3.90.550.10">
    <property type="entry name" value="Spore Coat Polysaccharide Biosynthesis Protein SpsA, Chain A"/>
    <property type="match status" value="1"/>
</dbReference>
<sequence length="403" mass="45566">MAPLGSSSWSSAWDSIYRYSPLQKGNLLPNGVAAGPNNSLNILQIRPNIGQILMSKQVRYAGTAVLAVGVFFLASGKYHSLPTLGSLRDSGAATAPVIPTCPVEATIPANYNGQDKRSRFAYTQFVTNQDHLCNSVMIFETLFHLGSKADRVIMYPEQLMDPAATTGSNQEQKLLIKAREMYEVKLVPVAALHTSGSDKSTSWIDLYAKLLAFNQTQYDRVINLESDATVLQEMDELFLLPPCPVAMPRAYWLFGNNILSSHIMMVQPSAIEFGRLLEKMEEAGRNDNDIEIINALYNDQAMILPHRSYDLLTGEFRRQNHEKYLGSDRVKWDPVSVYNEAKFLHFSDFPVPKPWIPMLEDVRQQKQPKCVKTKWHEDCSARDLWNGFYSDFARRRSEVCNTK</sequence>